<dbReference type="EMBL" id="RQFP01000001">
    <property type="protein sequence ID" value="TGK97198.1"/>
    <property type="molecule type" value="Genomic_DNA"/>
</dbReference>
<organism evidence="1 2">
    <name type="scientific">Leptospira brenneri</name>
    <dbReference type="NCBI Taxonomy" id="2023182"/>
    <lineage>
        <taxon>Bacteria</taxon>
        <taxon>Pseudomonadati</taxon>
        <taxon>Spirochaetota</taxon>
        <taxon>Spirochaetia</taxon>
        <taxon>Leptospirales</taxon>
        <taxon>Leptospiraceae</taxon>
        <taxon>Leptospira</taxon>
    </lineage>
</organism>
<dbReference type="Proteomes" id="UP000297891">
    <property type="component" value="Unassembled WGS sequence"/>
</dbReference>
<name>A0A5F1ZC03_9LEPT</name>
<dbReference type="OrthoDB" id="334658at2"/>
<accession>A0A5F1ZC03</accession>
<evidence type="ECO:0000313" key="1">
    <source>
        <dbReference type="EMBL" id="TGK97198.1"/>
    </source>
</evidence>
<proteinExistence type="predicted"/>
<keyword evidence="2" id="KW-1185">Reference proteome</keyword>
<dbReference type="AlphaFoldDB" id="A0A5F1ZC03"/>
<protein>
    <submittedName>
        <fullName evidence="1">Uncharacterized protein</fullName>
    </submittedName>
</protein>
<sequence>MELALYDLNNFTEHNPDFNKNLKDISRRVSESNFVILLEVVPIKKDSKLNELSNINFYSGECSSFFYEIYRYDYIQFFSKYRVGQRENIYPLLPKEKYQFELEPRMAHVDFKDLPRKRILLYSDRSCPFSQIRTINFRIESEEINSYSIHLKQRI</sequence>
<evidence type="ECO:0000313" key="2">
    <source>
        <dbReference type="Proteomes" id="UP000297891"/>
    </source>
</evidence>
<gene>
    <name evidence="1" type="ORF">EHQ30_06490</name>
</gene>
<comment type="caution">
    <text evidence="1">The sequence shown here is derived from an EMBL/GenBank/DDBJ whole genome shotgun (WGS) entry which is preliminary data.</text>
</comment>
<reference evidence="1" key="1">
    <citation type="journal article" date="2019" name="PLoS Negl. Trop. Dis.">
        <title>Revisiting the worldwide diversity of Leptospira species in the environment.</title>
        <authorList>
            <person name="Vincent A.T."/>
            <person name="Schiettekatte O."/>
            <person name="Bourhy P."/>
            <person name="Veyrier F.J."/>
            <person name="Picardeau M."/>
        </authorList>
    </citation>
    <scope>NUCLEOTIDE SEQUENCE [LARGE SCALE GENOMIC DNA]</scope>
    <source>
        <strain evidence="1">201800277</strain>
    </source>
</reference>